<dbReference type="Proteomes" id="UP000095287">
    <property type="component" value="Unplaced"/>
</dbReference>
<evidence type="ECO:0000313" key="3">
    <source>
        <dbReference type="WBParaSite" id="L893_g23800.t1"/>
    </source>
</evidence>
<protein>
    <submittedName>
        <fullName evidence="3">SERPIN domain-containing protein</fullName>
    </submittedName>
</protein>
<organism evidence="2 3">
    <name type="scientific">Steinernema glaseri</name>
    <dbReference type="NCBI Taxonomy" id="37863"/>
    <lineage>
        <taxon>Eukaryota</taxon>
        <taxon>Metazoa</taxon>
        <taxon>Ecdysozoa</taxon>
        <taxon>Nematoda</taxon>
        <taxon>Chromadorea</taxon>
        <taxon>Rhabditida</taxon>
        <taxon>Tylenchina</taxon>
        <taxon>Panagrolaimomorpha</taxon>
        <taxon>Strongyloidoidea</taxon>
        <taxon>Steinernematidae</taxon>
        <taxon>Steinernema</taxon>
    </lineage>
</organism>
<evidence type="ECO:0000256" key="1">
    <source>
        <dbReference type="SAM" id="SignalP"/>
    </source>
</evidence>
<name>A0A1I7Z879_9BILA</name>
<dbReference type="WBParaSite" id="L893_g23800.t1">
    <property type="protein sequence ID" value="L893_g23800.t1"/>
    <property type="gene ID" value="L893_g23800"/>
</dbReference>
<keyword evidence="2" id="KW-1185">Reference proteome</keyword>
<feature type="signal peptide" evidence="1">
    <location>
        <begin position="1"/>
        <end position="19"/>
    </location>
</feature>
<evidence type="ECO:0000313" key="2">
    <source>
        <dbReference type="Proteomes" id="UP000095287"/>
    </source>
</evidence>
<keyword evidence="1" id="KW-0732">Signal</keyword>
<dbReference type="AlphaFoldDB" id="A0A1I7Z879"/>
<feature type="chain" id="PRO_5009313119" evidence="1">
    <location>
        <begin position="20"/>
        <end position="497"/>
    </location>
</feature>
<accession>A0A1I7Z879</accession>
<reference evidence="3" key="1">
    <citation type="submission" date="2016-11" db="UniProtKB">
        <authorList>
            <consortium name="WormBaseParasite"/>
        </authorList>
    </citation>
    <scope>IDENTIFICATION</scope>
</reference>
<proteinExistence type="predicted"/>
<sequence length="497" mass="56741">MFASIQLLLFVPLCVITAAREDVHAISSPMEAGPKISDLKSFSNKTDEEKMKFFLETVKLIAEVTSGLGIGGPPMALASVALGLVIDQYDDKDKEDPVTNTDLKNEISNTFYYTKEVIDVIDQYDDKDKEDPVTNTDLKNEISNTFYYTKEVIDGSTSKLECAIQSETYKTYHGFAEEWSGRIATLFKDNKIGYNDIEVQCTTSEHSQQLRLLSKYYTGAGNFLETCVKAHNYDLLTMNSLRNLIKFDAYITALQSITCCCVHAQRKNERCDPARCRAAYDIDGHLKEIENEYTKLAVLQRQHVMEGISTFAASFLLRKVITTLNAEEALNMFLKEFTHRFMNTGSDDYYTVYFYSKEYVVDYSYKSLNHSNVVIISDHPRFTVIISRTDYKEGQKRLSWLENNYQKMSVNEVRETKNFDNLDLTMDYVATRVQRLYQSGVNGTPLPFMATAVAAMDRTNFATSDANAIFQKFYCPIKAKKLKDHDYRCTLMISLGL</sequence>